<dbReference type="Proteomes" id="UP000266841">
    <property type="component" value="Unassembled WGS sequence"/>
</dbReference>
<feature type="non-terminal residue" evidence="1">
    <location>
        <position position="156"/>
    </location>
</feature>
<dbReference type="eggNOG" id="ENOG502T9VI">
    <property type="taxonomic scope" value="Eukaryota"/>
</dbReference>
<proteinExistence type="predicted"/>
<reference evidence="1 2" key="1">
    <citation type="journal article" date="2012" name="Genome Biol.">
        <title>Genome and low-iron response of an oceanic diatom adapted to chronic iron limitation.</title>
        <authorList>
            <person name="Lommer M."/>
            <person name="Specht M."/>
            <person name="Roy A.S."/>
            <person name="Kraemer L."/>
            <person name="Andreson R."/>
            <person name="Gutowska M.A."/>
            <person name="Wolf J."/>
            <person name="Bergner S.V."/>
            <person name="Schilhabel M.B."/>
            <person name="Klostermeier U.C."/>
            <person name="Beiko R.G."/>
            <person name="Rosenstiel P."/>
            <person name="Hippler M."/>
            <person name="Laroche J."/>
        </authorList>
    </citation>
    <scope>NUCLEOTIDE SEQUENCE [LARGE SCALE GENOMIC DNA]</scope>
    <source>
        <strain evidence="1 2">CCMP1005</strain>
    </source>
</reference>
<protein>
    <submittedName>
        <fullName evidence="1">Uncharacterized protein</fullName>
    </submittedName>
</protein>
<dbReference type="AlphaFoldDB" id="K0SZE6"/>
<comment type="caution">
    <text evidence="1">The sequence shown here is derived from an EMBL/GenBank/DDBJ whole genome shotgun (WGS) entry which is preliminary data.</text>
</comment>
<evidence type="ECO:0000313" key="2">
    <source>
        <dbReference type="Proteomes" id="UP000266841"/>
    </source>
</evidence>
<gene>
    <name evidence="1" type="ORF">THAOC_07812</name>
</gene>
<name>K0SZE6_THAOC</name>
<organism evidence="1 2">
    <name type="scientific">Thalassiosira oceanica</name>
    <name type="common">Marine diatom</name>
    <dbReference type="NCBI Taxonomy" id="159749"/>
    <lineage>
        <taxon>Eukaryota</taxon>
        <taxon>Sar</taxon>
        <taxon>Stramenopiles</taxon>
        <taxon>Ochrophyta</taxon>
        <taxon>Bacillariophyta</taxon>
        <taxon>Coscinodiscophyceae</taxon>
        <taxon>Thalassiosirophycidae</taxon>
        <taxon>Thalassiosirales</taxon>
        <taxon>Thalassiosiraceae</taxon>
        <taxon>Thalassiosira</taxon>
    </lineage>
</organism>
<accession>K0SZE6</accession>
<sequence>MLTFCEQWLAADGYDRLDPLSSIEYLIGCQRRFSSLLGTGIPDAFYSRSDLRLLLDSARDAATDRLLALCSDLEGTPGSTERKVLHAAAALKITPANAAQLVRDYDKAAVEFVDGTTSPLHVAAGAVGAEHAERVRVFLDAFPTTKQHTDDRGLTV</sequence>
<dbReference type="EMBL" id="AGNL01008031">
    <property type="protein sequence ID" value="EJK70800.1"/>
    <property type="molecule type" value="Genomic_DNA"/>
</dbReference>
<evidence type="ECO:0000313" key="1">
    <source>
        <dbReference type="EMBL" id="EJK70800.1"/>
    </source>
</evidence>
<keyword evidence="2" id="KW-1185">Reference proteome</keyword>